<dbReference type="InterPro" id="IPR012675">
    <property type="entry name" value="Beta-grasp_dom_sf"/>
</dbReference>
<comment type="caution">
    <text evidence="8">The sequence shown here is derived from an EMBL/GenBank/DDBJ whole genome shotgun (WGS) entry which is preliminary data.</text>
</comment>
<dbReference type="GO" id="GO:0140647">
    <property type="term" value="P:P450-containing electron transport chain"/>
    <property type="evidence" value="ECO:0007669"/>
    <property type="project" value="InterPro"/>
</dbReference>
<name>A0A9E5JUD9_9GAMM</name>
<dbReference type="AlphaFoldDB" id="A0A9E5JUD9"/>
<dbReference type="PRINTS" id="PR00355">
    <property type="entry name" value="ADRENODOXIN"/>
</dbReference>
<dbReference type="InterPro" id="IPR001041">
    <property type="entry name" value="2Fe-2S_ferredoxin-type"/>
</dbReference>
<organism evidence="8 9">
    <name type="scientific">Pseudomaricurvus hydrocarbonicus</name>
    <dbReference type="NCBI Taxonomy" id="1470433"/>
    <lineage>
        <taxon>Bacteria</taxon>
        <taxon>Pseudomonadati</taxon>
        <taxon>Pseudomonadota</taxon>
        <taxon>Gammaproteobacteria</taxon>
        <taxon>Cellvibrionales</taxon>
        <taxon>Cellvibrionaceae</taxon>
        <taxon>Pseudomaricurvus</taxon>
    </lineage>
</organism>
<dbReference type="Gene3D" id="3.10.20.30">
    <property type="match status" value="1"/>
</dbReference>
<dbReference type="SUPFAM" id="SSF54292">
    <property type="entry name" value="2Fe-2S ferredoxin-like"/>
    <property type="match status" value="1"/>
</dbReference>
<evidence type="ECO:0000259" key="7">
    <source>
        <dbReference type="PROSITE" id="PS51085"/>
    </source>
</evidence>
<dbReference type="GO" id="GO:0046872">
    <property type="term" value="F:metal ion binding"/>
    <property type="evidence" value="ECO:0007669"/>
    <property type="project" value="UniProtKB-KW"/>
</dbReference>
<evidence type="ECO:0000256" key="4">
    <source>
        <dbReference type="ARBA" id="ARBA00023004"/>
    </source>
</evidence>
<comment type="similarity">
    <text evidence="1">Belongs to the adrenodoxin/putidaredoxin family.</text>
</comment>
<reference evidence="8" key="1">
    <citation type="submission" date="2020-03" db="EMBL/GenBank/DDBJ databases">
        <authorList>
            <person name="Guo F."/>
        </authorList>
    </citation>
    <scope>NUCLEOTIDE SEQUENCE</scope>
    <source>
        <strain evidence="8">JCM 30134</strain>
    </source>
</reference>
<keyword evidence="4" id="KW-0408">Iron</keyword>
<dbReference type="RefSeq" id="WP_167188079.1">
    <property type="nucleotide sequence ID" value="NZ_JAAONZ010000011.1"/>
</dbReference>
<evidence type="ECO:0000313" key="9">
    <source>
        <dbReference type="Proteomes" id="UP000787472"/>
    </source>
</evidence>
<dbReference type="PROSITE" id="PS51085">
    <property type="entry name" value="2FE2S_FER_2"/>
    <property type="match status" value="1"/>
</dbReference>
<dbReference type="GO" id="GO:0009055">
    <property type="term" value="F:electron transfer activity"/>
    <property type="evidence" value="ECO:0007669"/>
    <property type="project" value="TreeGrafter"/>
</dbReference>
<dbReference type="InterPro" id="IPR036010">
    <property type="entry name" value="2Fe-2S_ferredoxin-like_sf"/>
</dbReference>
<protein>
    <submittedName>
        <fullName evidence="8">2Fe-2S iron-sulfur cluster binding domain-containing protein</fullName>
    </submittedName>
</protein>
<evidence type="ECO:0000256" key="5">
    <source>
        <dbReference type="ARBA" id="ARBA00023014"/>
    </source>
</evidence>
<keyword evidence="2" id="KW-0001">2Fe-2S</keyword>
<dbReference type="Pfam" id="PF00111">
    <property type="entry name" value="Fer2"/>
    <property type="match status" value="1"/>
</dbReference>
<dbReference type="EMBL" id="JAAONZ010000011">
    <property type="protein sequence ID" value="NHO66734.1"/>
    <property type="molecule type" value="Genomic_DNA"/>
</dbReference>
<evidence type="ECO:0000256" key="3">
    <source>
        <dbReference type="ARBA" id="ARBA00022723"/>
    </source>
</evidence>
<evidence type="ECO:0000256" key="6">
    <source>
        <dbReference type="ARBA" id="ARBA00034078"/>
    </source>
</evidence>
<keyword evidence="3" id="KW-0479">Metal-binding</keyword>
<evidence type="ECO:0000256" key="1">
    <source>
        <dbReference type="ARBA" id="ARBA00010914"/>
    </source>
</evidence>
<dbReference type="CDD" id="cd00207">
    <property type="entry name" value="fer2"/>
    <property type="match status" value="1"/>
</dbReference>
<gene>
    <name evidence="8" type="ORF">G8770_14380</name>
</gene>
<evidence type="ECO:0000313" key="8">
    <source>
        <dbReference type="EMBL" id="NHO66734.1"/>
    </source>
</evidence>
<keyword evidence="9" id="KW-1185">Reference proteome</keyword>
<dbReference type="PANTHER" id="PTHR23426">
    <property type="entry name" value="FERREDOXIN/ADRENODOXIN"/>
    <property type="match status" value="1"/>
</dbReference>
<keyword evidence="5" id="KW-0411">Iron-sulfur</keyword>
<dbReference type="InterPro" id="IPR001055">
    <property type="entry name" value="Adrenodoxin-like"/>
</dbReference>
<feature type="domain" description="2Fe-2S ferredoxin-type" evidence="7">
    <location>
        <begin position="2"/>
        <end position="105"/>
    </location>
</feature>
<sequence length="105" mass="11423">MANVYVTDRQAHKQTIEINSGNTLMQAITDAGVADLLALCGGVCSCATCHVYIEDAYLDKLPPKTEDEVALLEVSESYRENSRLACQVRLTAAMDGMQTQIAPEE</sequence>
<comment type="cofactor">
    <cofactor evidence="6">
        <name>[2Fe-2S] cluster</name>
        <dbReference type="ChEBI" id="CHEBI:190135"/>
    </cofactor>
</comment>
<evidence type="ECO:0000256" key="2">
    <source>
        <dbReference type="ARBA" id="ARBA00022714"/>
    </source>
</evidence>
<dbReference type="Proteomes" id="UP000787472">
    <property type="component" value="Unassembled WGS sequence"/>
</dbReference>
<dbReference type="GO" id="GO:0051537">
    <property type="term" value="F:2 iron, 2 sulfur cluster binding"/>
    <property type="evidence" value="ECO:0007669"/>
    <property type="project" value="UniProtKB-KW"/>
</dbReference>
<dbReference type="PANTHER" id="PTHR23426:SF65">
    <property type="entry name" value="FERREDOXIN-2, MITOCHONDRIAL"/>
    <property type="match status" value="1"/>
</dbReference>
<proteinExistence type="inferred from homology"/>
<accession>A0A9E5JUD9</accession>